<reference evidence="1 2" key="1">
    <citation type="submission" date="2020-01" db="EMBL/GenBank/DDBJ databases">
        <title>Genomic analysis of Aminipila sp. CBA3637.</title>
        <authorList>
            <person name="Kim Y.B."/>
            <person name="Roh S.W."/>
        </authorList>
    </citation>
    <scope>NUCLEOTIDE SEQUENCE [LARGE SCALE GENOMIC DNA]</scope>
    <source>
        <strain evidence="1 2">CBA3637</strain>
    </source>
</reference>
<evidence type="ECO:0000313" key="1">
    <source>
        <dbReference type="EMBL" id="QHI71471.1"/>
    </source>
</evidence>
<dbReference type="RefSeq" id="WP_162361246.1">
    <property type="nucleotide sequence ID" value="NZ_CP047591.1"/>
</dbReference>
<sequence length="52" mass="6219">MKVCINWEHCSLTPRKRSFNQTFFEYEFNYDVATRSKGHLERHGVDTPGQRT</sequence>
<evidence type="ECO:0000313" key="2">
    <source>
        <dbReference type="Proteomes" id="UP000463883"/>
    </source>
</evidence>
<protein>
    <submittedName>
        <fullName evidence="1">Uncharacterized protein</fullName>
    </submittedName>
</protein>
<accession>A0A6P1MC92</accession>
<gene>
    <name evidence="1" type="ORF">Ami3637_02930</name>
</gene>
<dbReference type="EMBL" id="CP047591">
    <property type="protein sequence ID" value="QHI71471.1"/>
    <property type="molecule type" value="Genomic_DNA"/>
</dbReference>
<dbReference type="KEGG" id="amic:Ami3637_02930"/>
<organism evidence="1 2">
    <name type="scientific">Aminipila terrae</name>
    <dbReference type="NCBI Taxonomy" id="2697030"/>
    <lineage>
        <taxon>Bacteria</taxon>
        <taxon>Bacillati</taxon>
        <taxon>Bacillota</taxon>
        <taxon>Clostridia</taxon>
        <taxon>Peptostreptococcales</taxon>
        <taxon>Anaerovoracaceae</taxon>
        <taxon>Aminipila</taxon>
    </lineage>
</organism>
<name>A0A6P1MC92_9FIRM</name>
<dbReference type="AlphaFoldDB" id="A0A6P1MC92"/>
<dbReference type="Proteomes" id="UP000463883">
    <property type="component" value="Chromosome"/>
</dbReference>
<proteinExistence type="predicted"/>
<keyword evidence="2" id="KW-1185">Reference proteome</keyword>